<evidence type="ECO:0000256" key="6">
    <source>
        <dbReference type="ARBA" id="ARBA00022755"/>
    </source>
</evidence>
<dbReference type="InterPro" id="IPR029062">
    <property type="entry name" value="Class_I_gatase-like"/>
</dbReference>
<keyword evidence="8" id="KW-0460">Magnesium</keyword>
<dbReference type="Proteomes" id="UP000265515">
    <property type="component" value="Unassembled WGS sequence"/>
</dbReference>
<feature type="domain" description="Endonuclease/exonuclease/phosphatase" evidence="12">
    <location>
        <begin position="373"/>
        <end position="547"/>
    </location>
</feature>
<dbReference type="InterPro" id="IPR036604">
    <property type="entry name" value="PurS-like_sf"/>
</dbReference>
<evidence type="ECO:0000256" key="5">
    <source>
        <dbReference type="ARBA" id="ARBA00022741"/>
    </source>
</evidence>
<dbReference type="Gene3D" id="3.60.10.10">
    <property type="entry name" value="Endonuclease/exonuclease/phosphatase"/>
    <property type="match status" value="1"/>
</dbReference>
<name>A0A388KYU8_CHABU</name>
<dbReference type="FunFam" id="3.90.650.10:FF:000006">
    <property type="entry name" value="Phosphoribosylformylglycinamidine synthase, putative"/>
    <property type="match status" value="1"/>
</dbReference>
<dbReference type="Pfam" id="PF02536">
    <property type="entry name" value="mTERF"/>
    <property type="match status" value="2"/>
</dbReference>
<dbReference type="SUPFAM" id="SSF52317">
    <property type="entry name" value="Class I glutamine amidotransferase-like"/>
    <property type="match status" value="1"/>
</dbReference>
<comment type="caution">
    <text evidence="16">The sequence shown here is derived from an EMBL/GenBank/DDBJ whole genome shotgun (WGS) entry which is preliminary data.</text>
</comment>
<dbReference type="OrthoDB" id="6666987at2759"/>
<dbReference type="InterPro" id="IPR036676">
    <property type="entry name" value="PurM-like_C_sf"/>
</dbReference>
<dbReference type="EMBL" id="BFEA01000220">
    <property type="protein sequence ID" value="GBG75237.1"/>
    <property type="molecule type" value="Genomic_DNA"/>
</dbReference>
<sequence length="2664" mass="296921">MEENRSRIRESVSRCYDEGVCPDDLHLGEVVEDEGGKRFVVNELVNEVKDQWLKERSVIVVFQGEARSLARSVKEDLIRAYEDGWTTRRLFHPDTRRGRVKFEGANVASYVAKAKEIAEWLLQEGELKIKLGSKEYQVLFKPRLSSQELQEARLQEAKTRFWIMALRVPLDAYYYLKSAMRGMFREVVEMHNPEYDKDRPKLMNVKFDMPPKARERIDDDLVIESPKGERWRVDIVSPYTDWCRWYTEGFPLLPSEEVDHSPTPAKILEVTRRLYGTHVPVRLIPHFTMASIMCKTVQGYRKIYFPLLDARIPLESVNLLSQGGIRWFHTDVIRERNAQELELIKILSGISAMGLLKVNEKLLMEENFHSSYLVWAPARGTRGGVAILLHRDLQARVVDSEADLWGRWAWLKVEVANEEWVFMTVYAPNGVGERTRFLARLMQHIPKTENLLLGGDWNLSLDEAMRVDSPQADRSDVQALMGLCTELALVDPFPALNQADPGYTWYSHLHRDGRHIIRRRLDYFLTGEHLQNQVTTVRTVCHPLSDHKPVVADIRLILSATRGRGFFRLNSQVLEEPGVGEWVTKHMESWNRTQSHFETKAQWLDGGLAITSGILDVISRILASERNRKEADCKRRVEEAEVRMEDHPISEVVWATDREKRLNEWDKLQEEKHRRWSEILKVKGIETSDRLTKENFQRLMPRRTQHQMVELKHPFNRSAPTASNVAGMLHYAKLYYMDILTSRSPQQSVNLDLSRVSDMWEDTIVRLQPNARLDLDRPVTIEEVRQTLKSMAKGKSSGADRLTVEFYAANWAAFGPALVDLYNEVLVGGSAVSAEGAEGAGYGSVLQDRLLRVGMMRPQLVPRVARSNAASPSCYSRRKRCSKKVKVLRSDDGGGGAICAGAFQGSTYPRDYLLGKNWVYGCKCNGLFGGGREGLVIGVEKLATESITSRRRRRPKLLAGARADATAADSQQGYGVELQTRQEVAEATVFHMYRRPLLSPGTTATLLHQVQKKVSGEIEAIETEQCFNIAVDEPLDDRAMEKLRWLLRETYEQDMLTDESGLAWPSSGGRASAVVEVGPRLSFTTAWSTNAVSICRACGLSSVTRLERSRRYKLIMTPGSAPPSTEMQIKFASMVHDRMTECIYPSRLTSFVTDVTPAPVVRIPILEEGEAALRAINKKMGLAFDEWDIQYYTKLFRDDIKRNPTNVELFDIAQSNSEHSRHWFFKAQLNIDGEAVPESLMQIVQATLKANPNNSVIGFHDNSRSIGKHTVHSKQEGVSGDVGSSNVDQAEEGETVTRSVGSSDDSQMCMRPQVRLLQSMDMRDGDIKWLISRHPCILQMSEKEIVSRMMFLKVTLGLNRKDVNLVLRRGPAMITESLEELESRVVNMEQLGVEKSDLCRVVVACPSIIGELSCSHVQQRVELLQTLGIKKGTQLLRIITSAPRGFCQPLDSGLYVLVRLLQKAGLQDTEIGNVLLKCPSLLSYRVKETLLPKLRFLNSIGIRPGPQGLGRLLRRFPSALTCSLEEKMRPLARFLLEAVGLREDELGVVLSARPELFRANLNGSLLRTVRFLRKQGFKKMQVAQMVRWFPALLLYQPVMLKSKLEYLRNEMEGSQADLVAFPRFFSYSLEERIVPRHLELRRIGLFPPRSLKWMLACSDDMFMSRVHAAEEERVLCGYGYDKDRAVESYLSAEEVLCLANGRGQPPGQPSPVAPVQRDLDILFTAETHNFPCAVAPFPGAETGAGGRIRDTHATGVGSLIVAGTAGYCVGNLQLDGNTFPWEDQGFVYPPNLASPLQILIDASDGASDYGNKFGEPLIQGYTRTFGMRLPNGERREWLKPIMFSGAIGQIDDNHLEKEQPEIGMLVVKVGGPAYRIGMGGGAASSMVSGDNDAELDFNAVQRGDAEMAQKLYRVVRTCVEMGDKNPIVSIHDQGAGGNCNVVKEIIYPKGAEIDIRSIVVGDDTMSVLEIWGAEYQEQDALLVKPESEELMRRICARERVSMAVIGTISGDGKVVLVDKWAEEEAQDKGLPESLPVVDLDLEKTHLGITGGACAIGEQPLKGLVDPKAMARMGLGEALTNLVWAKVTALRDVKASGNWMYAAKMDGEGAAMYDAAVALRDAMIELEVAIDGGKDSLSMAAQAGGETVKAPGNLVISAYVTCPDITKTVTPDLKLGDAGTILFVDLAQGKRRLGGSALAQVYSQVGNDSPDLEDTGLLRNAFETVQSLIDEGSISAGHDISDGGIAVALLEMAFAGNCGIAVNLPSTTSNPSKNDVLAALFAEELGLVIEVDRSKEDTVLARFNEAGVPCTRIGHVSSHPTISVSIDGVEQIEGKTATLRDIWEETSFSLESLQRAEECVRQERNSLRHRKAPAWELSFAPEWTPTDAMESSKKPKVAVVREEGSNGDREMAAALYMAGLEPWDVMMSDLLSGATSLDSFQGLVFVGGFSYADVLDSAKGWAGTIRFNPSLLEQFQNFYNRKDTFSLGVCNGCQLMALLGWVPGHDLVGLGRDEVQPRFVHNESGRFESRFSTVQIGKSPSIMLQGMEGSTLGIWVAHGEGRALFPDKQVLNRVLESGLAPVRYSDDDGNATEAYPFNPNGSPEGIAALCSADGRHLAIMPHPERCFMMWQFPWSPPSWEGKLQKAGPSPWLRMFQNARKWCEGH</sequence>
<dbReference type="SUPFAM" id="SSF55326">
    <property type="entry name" value="PurM N-terminal domain-like"/>
    <property type="match status" value="2"/>
</dbReference>
<dbReference type="InterPro" id="IPR003690">
    <property type="entry name" value="MTERF"/>
</dbReference>
<dbReference type="PANTHER" id="PTHR10099">
    <property type="entry name" value="PHOSPHORIBOSYLFORMYLGLYCINAMIDINE SYNTHASE"/>
    <property type="match status" value="1"/>
</dbReference>
<keyword evidence="7" id="KW-0067">ATP-binding</keyword>
<dbReference type="GO" id="GO:0005524">
    <property type="term" value="F:ATP binding"/>
    <property type="evidence" value="ECO:0007669"/>
    <property type="project" value="UniProtKB-KW"/>
</dbReference>
<feature type="domain" description="Phosphoribosylformylglycinamidine synthase N-terminal" evidence="14">
    <location>
        <begin position="1025"/>
        <end position="1146"/>
    </location>
</feature>
<feature type="region of interest" description="Disordered" evidence="10">
    <location>
        <begin position="1269"/>
        <end position="1306"/>
    </location>
</feature>
<proteinExistence type="inferred from homology"/>
<dbReference type="Gramene" id="GBG75237">
    <property type="protein sequence ID" value="GBG75237"/>
    <property type="gene ID" value="CBR_g19873"/>
</dbReference>
<dbReference type="GO" id="GO:0005737">
    <property type="term" value="C:cytoplasm"/>
    <property type="evidence" value="ECO:0007669"/>
    <property type="project" value="TreeGrafter"/>
</dbReference>
<dbReference type="InterPro" id="IPR041609">
    <property type="entry name" value="PurL_linker"/>
</dbReference>
<evidence type="ECO:0000259" key="12">
    <source>
        <dbReference type="Pfam" id="PF03372"/>
    </source>
</evidence>
<dbReference type="InterPro" id="IPR005135">
    <property type="entry name" value="Endo/exonuclease/phosphatase"/>
</dbReference>
<dbReference type="FunFam" id="1.10.8.750:FF:000001">
    <property type="entry name" value="Putative phosphoribosylformylglycinamidine synthase"/>
    <property type="match status" value="1"/>
</dbReference>
<dbReference type="Gene3D" id="3.90.650.10">
    <property type="entry name" value="PurM-like C-terminal domain"/>
    <property type="match status" value="2"/>
</dbReference>
<dbReference type="Gene3D" id="1.10.8.750">
    <property type="entry name" value="Phosphoribosylformylglycinamidine synthase, linker domain"/>
    <property type="match status" value="1"/>
</dbReference>
<dbReference type="InterPro" id="IPR036691">
    <property type="entry name" value="Endo/exonu/phosph_ase_sf"/>
</dbReference>
<comment type="similarity">
    <text evidence="1">Belongs to the mTERF family.</text>
</comment>
<dbReference type="InterPro" id="IPR038538">
    <property type="entry name" value="MTERF_sf"/>
</dbReference>
<evidence type="ECO:0000313" key="16">
    <source>
        <dbReference type="EMBL" id="GBG75237.1"/>
    </source>
</evidence>
<keyword evidence="9" id="KW-0809">Transit peptide</keyword>
<evidence type="ECO:0000256" key="7">
    <source>
        <dbReference type="ARBA" id="ARBA00022840"/>
    </source>
</evidence>
<dbReference type="FunFam" id="3.40.50.880:FF:000014">
    <property type="entry name" value="Phosphoribosylformylglycinamidine synthase, putative"/>
    <property type="match status" value="1"/>
</dbReference>
<dbReference type="PANTHER" id="PTHR10099:SF1">
    <property type="entry name" value="PHOSPHORIBOSYLFORMYLGLYCINAMIDINE SYNTHASE"/>
    <property type="match status" value="1"/>
</dbReference>
<evidence type="ECO:0000256" key="8">
    <source>
        <dbReference type="ARBA" id="ARBA00022842"/>
    </source>
</evidence>
<dbReference type="InterPro" id="IPR040707">
    <property type="entry name" value="FGAR-AT_N"/>
</dbReference>
<keyword evidence="4" id="KW-0479">Metal-binding</keyword>
<dbReference type="SUPFAM" id="SSF56042">
    <property type="entry name" value="PurM C-terminal domain-like"/>
    <property type="match status" value="2"/>
</dbReference>
<reference evidence="16 17" key="1">
    <citation type="journal article" date="2018" name="Cell">
        <title>The Chara Genome: Secondary Complexity and Implications for Plant Terrestrialization.</title>
        <authorList>
            <person name="Nishiyama T."/>
            <person name="Sakayama H."/>
            <person name="Vries J.D."/>
            <person name="Buschmann H."/>
            <person name="Saint-Marcoux D."/>
            <person name="Ullrich K.K."/>
            <person name="Haas F.B."/>
            <person name="Vanderstraeten L."/>
            <person name="Becker D."/>
            <person name="Lang D."/>
            <person name="Vosolsobe S."/>
            <person name="Rombauts S."/>
            <person name="Wilhelmsson P.K.I."/>
            <person name="Janitza P."/>
            <person name="Kern R."/>
            <person name="Heyl A."/>
            <person name="Rumpler F."/>
            <person name="Villalobos L.I.A.C."/>
            <person name="Clay J.M."/>
            <person name="Skokan R."/>
            <person name="Toyoda A."/>
            <person name="Suzuki Y."/>
            <person name="Kagoshima H."/>
            <person name="Schijlen E."/>
            <person name="Tajeshwar N."/>
            <person name="Catarino B."/>
            <person name="Hetherington A.J."/>
            <person name="Saltykova A."/>
            <person name="Bonnot C."/>
            <person name="Breuninger H."/>
            <person name="Symeonidi A."/>
            <person name="Radhakrishnan G.V."/>
            <person name="Van Nieuwerburgh F."/>
            <person name="Deforce D."/>
            <person name="Chang C."/>
            <person name="Karol K.G."/>
            <person name="Hedrich R."/>
            <person name="Ulvskov P."/>
            <person name="Glockner G."/>
            <person name="Delwiche C.F."/>
            <person name="Petrasek J."/>
            <person name="Van de Peer Y."/>
            <person name="Friml J."/>
            <person name="Beilby M."/>
            <person name="Dolan L."/>
            <person name="Kohara Y."/>
            <person name="Sugano S."/>
            <person name="Fujiyama A."/>
            <person name="Delaux P.-M."/>
            <person name="Quint M."/>
            <person name="TheiBen G."/>
            <person name="Hagemann M."/>
            <person name="Harholt J."/>
            <person name="Dunand C."/>
            <person name="Zachgo S."/>
            <person name="Langdale J."/>
            <person name="Maumus F."/>
            <person name="Straeten D.V.D."/>
            <person name="Gould S.B."/>
            <person name="Rensing S.A."/>
        </authorList>
    </citation>
    <scope>NUCLEOTIDE SEQUENCE [LARGE SCALE GENOMIC DNA]</scope>
    <source>
        <strain evidence="16 17">S276</strain>
    </source>
</reference>
<dbReference type="CDD" id="cd02204">
    <property type="entry name" value="PurL_repeat2"/>
    <property type="match status" value="1"/>
</dbReference>
<keyword evidence="2" id="KW-0806">Transcription termination</keyword>
<evidence type="ECO:0000256" key="3">
    <source>
        <dbReference type="ARBA" id="ARBA00022598"/>
    </source>
</evidence>
<keyword evidence="5" id="KW-0547">Nucleotide-binding</keyword>
<evidence type="ECO:0000256" key="10">
    <source>
        <dbReference type="SAM" id="MobiDB-lite"/>
    </source>
</evidence>
<evidence type="ECO:0000256" key="4">
    <source>
        <dbReference type="ARBA" id="ARBA00022723"/>
    </source>
</evidence>
<dbReference type="InterPro" id="IPR055181">
    <property type="entry name" value="FGAR-AT_PurM_N-like"/>
</dbReference>
<dbReference type="Pfam" id="PF02769">
    <property type="entry name" value="AIRS_C"/>
    <property type="match status" value="2"/>
</dbReference>
<feature type="compositionally biased region" description="Polar residues" evidence="10">
    <location>
        <begin position="1296"/>
        <end position="1306"/>
    </location>
</feature>
<evidence type="ECO:0000256" key="9">
    <source>
        <dbReference type="ARBA" id="ARBA00022946"/>
    </source>
</evidence>
<dbReference type="STRING" id="69332.A0A388KYU8"/>
<keyword evidence="6" id="KW-0658">Purine biosynthesis</keyword>
<dbReference type="Pfam" id="PF22689">
    <property type="entry name" value="FGAR-AT_PurM_N-like"/>
    <property type="match status" value="1"/>
</dbReference>
<dbReference type="GO" id="GO:0004642">
    <property type="term" value="F:phosphoribosylformylglycinamidine synthase activity"/>
    <property type="evidence" value="ECO:0007669"/>
    <property type="project" value="TreeGrafter"/>
</dbReference>
<dbReference type="Pfam" id="PF18072">
    <property type="entry name" value="FGAR-AT_linker"/>
    <property type="match status" value="1"/>
</dbReference>
<evidence type="ECO:0000259" key="13">
    <source>
        <dbReference type="Pfam" id="PF18072"/>
    </source>
</evidence>
<dbReference type="InterPro" id="IPR010918">
    <property type="entry name" value="PurM-like_C_dom"/>
</dbReference>
<feature type="domain" description="PurM-like C-terminal" evidence="11">
    <location>
        <begin position="1862"/>
        <end position="2018"/>
    </location>
</feature>
<dbReference type="SUPFAM" id="SSF82697">
    <property type="entry name" value="PurS-like"/>
    <property type="match status" value="1"/>
</dbReference>
<evidence type="ECO:0000256" key="2">
    <source>
        <dbReference type="ARBA" id="ARBA00022472"/>
    </source>
</evidence>
<keyword evidence="2" id="KW-0804">Transcription</keyword>
<feature type="domain" description="FGAR-AT PurM N-terminal-like" evidence="15">
    <location>
        <begin position="2034"/>
        <end position="2159"/>
    </location>
</feature>
<dbReference type="Gene3D" id="3.30.1330.10">
    <property type="entry name" value="PurM-like, N-terminal domain"/>
    <property type="match status" value="2"/>
</dbReference>
<dbReference type="SMART" id="SM01211">
    <property type="entry name" value="GATase_5"/>
    <property type="match status" value="1"/>
</dbReference>
<dbReference type="CDD" id="cd02203">
    <property type="entry name" value="PurL_repeat1"/>
    <property type="match status" value="1"/>
</dbReference>
<dbReference type="InterPro" id="IPR036921">
    <property type="entry name" value="PurM-like_N_sf"/>
</dbReference>
<keyword evidence="3" id="KW-0436">Ligase</keyword>
<dbReference type="PROSITE" id="PS51273">
    <property type="entry name" value="GATASE_TYPE_1"/>
    <property type="match status" value="1"/>
</dbReference>
<evidence type="ECO:0000313" key="17">
    <source>
        <dbReference type="Proteomes" id="UP000265515"/>
    </source>
</evidence>
<keyword evidence="2" id="KW-0805">Transcription regulation</keyword>
<dbReference type="GO" id="GO:0003676">
    <property type="term" value="F:nucleic acid binding"/>
    <property type="evidence" value="ECO:0007669"/>
    <property type="project" value="InterPro"/>
</dbReference>
<keyword evidence="17" id="KW-1185">Reference proteome</keyword>
<gene>
    <name evidence="16" type="ORF">CBR_g19873</name>
</gene>
<organism evidence="16 17">
    <name type="scientific">Chara braunii</name>
    <name type="common">Braun's stonewort</name>
    <dbReference type="NCBI Taxonomy" id="69332"/>
    <lineage>
        <taxon>Eukaryota</taxon>
        <taxon>Viridiplantae</taxon>
        <taxon>Streptophyta</taxon>
        <taxon>Charophyceae</taxon>
        <taxon>Charales</taxon>
        <taxon>Characeae</taxon>
        <taxon>Chara</taxon>
    </lineage>
</organism>
<dbReference type="SMART" id="SM00733">
    <property type="entry name" value="Mterf"/>
    <property type="match status" value="8"/>
</dbReference>
<evidence type="ECO:0000259" key="14">
    <source>
        <dbReference type="Pfam" id="PF18076"/>
    </source>
</evidence>
<dbReference type="Pfam" id="PF18076">
    <property type="entry name" value="FGAR-AT_N"/>
    <property type="match status" value="1"/>
</dbReference>
<evidence type="ECO:0000256" key="1">
    <source>
        <dbReference type="ARBA" id="ARBA00007692"/>
    </source>
</evidence>
<dbReference type="Gene3D" id="3.40.50.880">
    <property type="match status" value="1"/>
</dbReference>
<dbReference type="Pfam" id="PF13507">
    <property type="entry name" value="GATase_5"/>
    <property type="match status" value="1"/>
</dbReference>
<dbReference type="GO" id="GO:0006353">
    <property type="term" value="P:DNA-templated transcription termination"/>
    <property type="evidence" value="ECO:0007669"/>
    <property type="project" value="UniProtKB-KW"/>
</dbReference>
<evidence type="ECO:0000259" key="11">
    <source>
        <dbReference type="Pfam" id="PF02769"/>
    </source>
</evidence>
<dbReference type="GO" id="GO:0046872">
    <property type="term" value="F:metal ion binding"/>
    <property type="evidence" value="ECO:0007669"/>
    <property type="project" value="UniProtKB-KW"/>
</dbReference>
<evidence type="ECO:0000259" key="15">
    <source>
        <dbReference type="Pfam" id="PF22689"/>
    </source>
</evidence>
<protein>
    <submittedName>
        <fullName evidence="16">Uncharacterized protein</fullName>
    </submittedName>
</protein>
<dbReference type="SUPFAM" id="SSF56219">
    <property type="entry name" value="DNase I-like"/>
    <property type="match status" value="1"/>
</dbReference>
<dbReference type="CDD" id="cd01740">
    <property type="entry name" value="GATase1_FGAR_AT"/>
    <property type="match status" value="1"/>
</dbReference>
<dbReference type="Pfam" id="PF03372">
    <property type="entry name" value="Exo_endo_phos"/>
    <property type="match status" value="1"/>
</dbReference>
<dbReference type="GO" id="GO:0006164">
    <property type="term" value="P:purine nucleotide biosynthetic process"/>
    <property type="evidence" value="ECO:0007669"/>
    <property type="project" value="UniProtKB-KW"/>
</dbReference>
<dbReference type="Gene3D" id="1.25.70.10">
    <property type="entry name" value="Transcription termination factor 3, mitochondrial"/>
    <property type="match status" value="1"/>
</dbReference>
<dbReference type="SUPFAM" id="SSF109736">
    <property type="entry name" value="FGAM synthase PurL, linker domain"/>
    <property type="match status" value="1"/>
</dbReference>
<feature type="domain" description="PurM-like C-terminal" evidence="11">
    <location>
        <begin position="2191"/>
        <end position="2323"/>
    </location>
</feature>
<accession>A0A388KYU8</accession>
<feature type="domain" description="Phosphoribosylformylglycinamidine synthase linker" evidence="13">
    <location>
        <begin position="1173"/>
        <end position="1222"/>
    </location>
</feature>